<dbReference type="Gramene" id="TVU16316">
    <property type="protein sequence ID" value="TVU16316"/>
    <property type="gene ID" value="EJB05_39873"/>
</dbReference>
<evidence type="ECO:0000313" key="3">
    <source>
        <dbReference type="Proteomes" id="UP000324897"/>
    </source>
</evidence>
<evidence type="ECO:0000256" key="1">
    <source>
        <dbReference type="SAM" id="Phobius"/>
    </source>
</evidence>
<evidence type="ECO:0008006" key="4">
    <source>
        <dbReference type="Google" id="ProtNLM"/>
    </source>
</evidence>
<dbReference type="PROSITE" id="PS51257">
    <property type="entry name" value="PROKAR_LIPOPROTEIN"/>
    <property type="match status" value="1"/>
</dbReference>
<name>A0A5J9TYB3_9POAL</name>
<comment type="caution">
    <text evidence="2">The sequence shown here is derived from an EMBL/GenBank/DDBJ whole genome shotgun (WGS) entry which is preliminary data.</text>
</comment>
<sequence length="140" mass="15190">MKSPGLINATVTLSLSVVLLLGCIIVASAHGARGRRLLGEDGRTWRNYTAAVNYTLMGERNESKGDSKVTVILCYAASCEDGKCYCCNTRQPEPCFHTRNECWQNCQICSPKCPLPSASSVARARRSPSQSIGYNIANSV</sequence>
<dbReference type="Proteomes" id="UP000324897">
    <property type="component" value="Unassembled WGS sequence"/>
</dbReference>
<proteinExistence type="predicted"/>
<keyword evidence="1" id="KW-0472">Membrane</keyword>
<accession>A0A5J9TYB3</accession>
<dbReference type="EMBL" id="RWGY01000031">
    <property type="protein sequence ID" value="TVU16316.1"/>
    <property type="molecule type" value="Genomic_DNA"/>
</dbReference>
<feature type="transmembrane region" description="Helical" evidence="1">
    <location>
        <begin position="6"/>
        <end position="27"/>
    </location>
</feature>
<keyword evidence="1" id="KW-0812">Transmembrane</keyword>
<gene>
    <name evidence="2" type="ORF">EJB05_39873</name>
</gene>
<evidence type="ECO:0000313" key="2">
    <source>
        <dbReference type="EMBL" id="TVU16316.1"/>
    </source>
</evidence>
<reference evidence="2 3" key="1">
    <citation type="journal article" date="2019" name="Sci. Rep.">
        <title>A high-quality genome of Eragrostis curvula grass provides insights into Poaceae evolution and supports new strategies to enhance forage quality.</title>
        <authorList>
            <person name="Carballo J."/>
            <person name="Santos B.A.C.M."/>
            <person name="Zappacosta D."/>
            <person name="Garbus I."/>
            <person name="Selva J.P."/>
            <person name="Gallo C.A."/>
            <person name="Diaz A."/>
            <person name="Albertini E."/>
            <person name="Caccamo M."/>
            <person name="Echenique V."/>
        </authorList>
    </citation>
    <scope>NUCLEOTIDE SEQUENCE [LARGE SCALE GENOMIC DNA]</scope>
    <source>
        <strain evidence="3">cv. Victoria</strain>
        <tissue evidence="2">Leaf</tissue>
    </source>
</reference>
<keyword evidence="3" id="KW-1185">Reference proteome</keyword>
<keyword evidence="1" id="KW-1133">Transmembrane helix</keyword>
<organism evidence="2 3">
    <name type="scientific">Eragrostis curvula</name>
    <name type="common">weeping love grass</name>
    <dbReference type="NCBI Taxonomy" id="38414"/>
    <lineage>
        <taxon>Eukaryota</taxon>
        <taxon>Viridiplantae</taxon>
        <taxon>Streptophyta</taxon>
        <taxon>Embryophyta</taxon>
        <taxon>Tracheophyta</taxon>
        <taxon>Spermatophyta</taxon>
        <taxon>Magnoliopsida</taxon>
        <taxon>Liliopsida</taxon>
        <taxon>Poales</taxon>
        <taxon>Poaceae</taxon>
        <taxon>PACMAD clade</taxon>
        <taxon>Chloridoideae</taxon>
        <taxon>Eragrostideae</taxon>
        <taxon>Eragrostidinae</taxon>
        <taxon>Eragrostis</taxon>
    </lineage>
</organism>
<dbReference type="AlphaFoldDB" id="A0A5J9TYB3"/>
<protein>
    <recommendedName>
        <fullName evidence="4">Embryo surrounding factor 1 brassicaceae domain-containing protein</fullName>
    </recommendedName>
</protein>